<dbReference type="GeneID" id="66106859"/>
<protein>
    <submittedName>
        <fullName evidence="1">Uncharacterized protein</fullName>
    </submittedName>
</protein>
<keyword evidence="2" id="KW-1185">Reference proteome</keyword>
<dbReference type="EMBL" id="MU250569">
    <property type="protein sequence ID" value="KAG7440601.1"/>
    <property type="molecule type" value="Genomic_DNA"/>
</dbReference>
<proteinExistence type="predicted"/>
<comment type="caution">
    <text evidence="1">The sequence shown here is derived from an EMBL/GenBank/DDBJ whole genome shotgun (WGS) entry which is preliminary data.</text>
</comment>
<dbReference type="RefSeq" id="XP_043034101.1">
    <property type="nucleotide sequence ID" value="XM_043184562.1"/>
</dbReference>
<name>A0A9P8AME4_9AGAR</name>
<dbReference type="AlphaFoldDB" id="A0A9P8AME4"/>
<dbReference type="Proteomes" id="UP000812287">
    <property type="component" value="Unassembled WGS sequence"/>
</dbReference>
<accession>A0A9P8AME4</accession>
<organism evidence="1 2">
    <name type="scientific">Guyanagaster necrorhizus</name>
    <dbReference type="NCBI Taxonomy" id="856835"/>
    <lineage>
        <taxon>Eukaryota</taxon>
        <taxon>Fungi</taxon>
        <taxon>Dikarya</taxon>
        <taxon>Basidiomycota</taxon>
        <taxon>Agaricomycotina</taxon>
        <taxon>Agaricomycetes</taxon>
        <taxon>Agaricomycetidae</taxon>
        <taxon>Agaricales</taxon>
        <taxon>Marasmiineae</taxon>
        <taxon>Physalacriaceae</taxon>
        <taxon>Guyanagaster</taxon>
    </lineage>
</organism>
<gene>
    <name evidence="1" type="ORF">BT62DRAFT_923914</name>
</gene>
<reference evidence="1" key="1">
    <citation type="submission" date="2020-11" db="EMBL/GenBank/DDBJ databases">
        <title>Adaptations for nitrogen fixation in a non-lichenized fungal sporocarp promotes dispersal by wood-feeding termites.</title>
        <authorList>
            <consortium name="DOE Joint Genome Institute"/>
            <person name="Koch R.A."/>
            <person name="Yoon G."/>
            <person name="Arayal U."/>
            <person name="Lail K."/>
            <person name="Amirebrahimi M."/>
            <person name="Labutti K."/>
            <person name="Lipzen A."/>
            <person name="Riley R."/>
            <person name="Barry K."/>
            <person name="Henrissat B."/>
            <person name="Grigoriev I.V."/>
            <person name="Herr J.R."/>
            <person name="Aime M.C."/>
        </authorList>
    </citation>
    <scope>NUCLEOTIDE SEQUENCE</scope>
    <source>
        <strain evidence="1">MCA 3950</strain>
    </source>
</reference>
<dbReference type="OrthoDB" id="3113968at2759"/>
<sequence>MDVGTVMQTEPRELGGYFIPFDVAKKWVIEDVELQAALDMELTGQTVDALLEKKQKAHLFNAYGLDVAAVRKVSTSARTILLQYSWEDEEDVGKVQDCTCIPEGGTREGYHAKVWLAAEMKRFDVEIRWSTAADVNTERASKVERKLPEGCYSWRLA</sequence>
<evidence type="ECO:0000313" key="1">
    <source>
        <dbReference type="EMBL" id="KAG7440601.1"/>
    </source>
</evidence>
<evidence type="ECO:0000313" key="2">
    <source>
        <dbReference type="Proteomes" id="UP000812287"/>
    </source>
</evidence>